<keyword evidence="2" id="KW-1185">Reference proteome</keyword>
<proteinExistence type="predicted"/>
<name>A0A2R4WGU8_9HYPH</name>
<dbReference type="EMBL" id="CP028843">
    <property type="protein sequence ID" value="AWB20761.1"/>
    <property type="molecule type" value="Genomic_DNA"/>
</dbReference>
<dbReference type="Proteomes" id="UP000244755">
    <property type="component" value="Chromosome 1"/>
</dbReference>
<gene>
    <name evidence="1" type="ORF">DA075_07375</name>
</gene>
<sequence>MIETREQNGLSTDHERNVLRGMRVSLGFEYHQQDLLLATLSAEDDHRGAPARRACHRGAGEDCPLPVRCCATLAATVRLPPQGAWSHAAIAPR</sequence>
<reference evidence="1 2" key="1">
    <citation type="submission" date="2018-04" db="EMBL/GenBank/DDBJ databases">
        <title>Methylobacterium sp. PR1016A genome.</title>
        <authorList>
            <person name="Park W."/>
        </authorList>
    </citation>
    <scope>NUCLEOTIDE SEQUENCE [LARGE SCALE GENOMIC DNA]</scope>
    <source>
        <strain evidence="1 2">PR1016A</strain>
    </source>
</reference>
<dbReference type="AlphaFoldDB" id="A0A2R4WGU8"/>
<dbReference type="KEGG" id="mee:DA075_07375"/>
<protein>
    <submittedName>
        <fullName evidence="1">Uncharacterized protein</fullName>
    </submittedName>
</protein>
<evidence type="ECO:0000313" key="1">
    <source>
        <dbReference type="EMBL" id="AWB20761.1"/>
    </source>
</evidence>
<dbReference type="OrthoDB" id="7997150at2"/>
<accession>A0A2R4WGU8</accession>
<organism evidence="1 2">
    <name type="scientific">Methylobacterium currus</name>
    <dbReference type="NCBI Taxonomy" id="2051553"/>
    <lineage>
        <taxon>Bacteria</taxon>
        <taxon>Pseudomonadati</taxon>
        <taxon>Pseudomonadota</taxon>
        <taxon>Alphaproteobacteria</taxon>
        <taxon>Hyphomicrobiales</taxon>
        <taxon>Methylobacteriaceae</taxon>
        <taxon>Methylobacterium</taxon>
    </lineage>
</organism>
<dbReference type="RefSeq" id="WP_099952656.1">
    <property type="nucleotide sequence ID" value="NZ_CP028843.1"/>
</dbReference>
<evidence type="ECO:0000313" key="2">
    <source>
        <dbReference type="Proteomes" id="UP000244755"/>
    </source>
</evidence>